<dbReference type="GO" id="GO:0030288">
    <property type="term" value="C:outer membrane-bounded periplasmic space"/>
    <property type="evidence" value="ECO:0007669"/>
    <property type="project" value="TreeGrafter"/>
</dbReference>
<dbReference type="GO" id="GO:0008745">
    <property type="term" value="F:N-acetylmuramoyl-L-alanine amidase activity"/>
    <property type="evidence" value="ECO:0007669"/>
    <property type="project" value="InterPro"/>
</dbReference>
<protein>
    <submittedName>
        <fullName evidence="3">CwlD</fullName>
    </submittedName>
</protein>
<dbReference type="GO" id="GO:0009253">
    <property type="term" value="P:peptidoglycan catabolic process"/>
    <property type="evidence" value="ECO:0007669"/>
    <property type="project" value="InterPro"/>
</dbReference>
<proteinExistence type="predicted"/>
<evidence type="ECO:0000313" key="3">
    <source>
        <dbReference type="EMBL" id="ETI69210.1"/>
    </source>
</evidence>
<dbReference type="InterPro" id="IPR014234">
    <property type="entry name" value="Spore_CwlD"/>
</dbReference>
<dbReference type="PANTHER" id="PTHR30404:SF0">
    <property type="entry name" value="N-ACETYLMURAMOYL-L-ALANINE AMIDASE AMIC"/>
    <property type="match status" value="1"/>
</dbReference>
<dbReference type="InterPro" id="IPR050695">
    <property type="entry name" value="N-acetylmuramoyl_amidase_3"/>
</dbReference>
<name>A0AB94IQ70_9BACI</name>
<dbReference type="Pfam" id="PF01520">
    <property type="entry name" value="Amidase_3"/>
    <property type="match status" value="1"/>
</dbReference>
<feature type="domain" description="MurNAc-LAA" evidence="2">
    <location>
        <begin position="116"/>
        <end position="227"/>
    </location>
</feature>
<keyword evidence="1" id="KW-0378">Hydrolase</keyword>
<dbReference type="EMBL" id="ALAN01000057">
    <property type="protein sequence ID" value="ETI69210.1"/>
    <property type="molecule type" value="Genomic_DNA"/>
</dbReference>
<dbReference type="NCBIfam" id="TIGR02883">
    <property type="entry name" value="spore_cwlD"/>
    <property type="match status" value="1"/>
</dbReference>
<gene>
    <name evidence="3" type="ORF">BAVI_08276</name>
</gene>
<dbReference type="RefSeq" id="WP_024027860.1">
    <property type="nucleotide sequence ID" value="NZ_ALAN01000057.1"/>
</dbReference>
<organism evidence="3 4">
    <name type="scientific">Neobacillus vireti LMG 21834</name>
    <dbReference type="NCBI Taxonomy" id="1131730"/>
    <lineage>
        <taxon>Bacteria</taxon>
        <taxon>Bacillati</taxon>
        <taxon>Bacillota</taxon>
        <taxon>Bacilli</taxon>
        <taxon>Bacillales</taxon>
        <taxon>Bacillaceae</taxon>
        <taxon>Neobacillus</taxon>
    </lineage>
</organism>
<sequence length="240" mass="27077">MLKRRLKIISFIAGLLVLFLILQHDFSENNSWNSWNLPLSGKIILLDAGHGGPDGGAGTGKTLEKDIALKITLKVRDYLQEQGALVIMTRETDKDLADPDVKGYSRRKVEDLKQRLKMINSSDNDFFVSIHLNAIPSARWSGAQTFYAPQHKGNARAAKFIQEELRKNLENTTRKAKPINNVYILKHAKKPGILVEVGFLSNPTEKELLKTEPYQSKVAASINNGIMRYFTNEKELKETD</sequence>
<keyword evidence="4" id="KW-1185">Reference proteome</keyword>
<dbReference type="CDD" id="cd02696">
    <property type="entry name" value="MurNAc-LAA"/>
    <property type="match status" value="1"/>
</dbReference>
<dbReference type="InterPro" id="IPR002508">
    <property type="entry name" value="MurNAc-LAA_cat"/>
</dbReference>
<accession>A0AB94IQ70</accession>
<evidence type="ECO:0000256" key="1">
    <source>
        <dbReference type="ARBA" id="ARBA00022801"/>
    </source>
</evidence>
<dbReference type="SMART" id="SM00646">
    <property type="entry name" value="Ami_3"/>
    <property type="match status" value="1"/>
</dbReference>
<dbReference type="PANTHER" id="PTHR30404">
    <property type="entry name" value="N-ACETYLMURAMOYL-L-ALANINE AMIDASE"/>
    <property type="match status" value="1"/>
</dbReference>
<dbReference type="AlphaFoldDB" id="A0AB94IQ70"/>
<dbReference type="Gene3D" id="3.40.630.40">
    <property type="entry name" value="Zn-dependent exopeptidases"/>
    <property type="match status" value="1"/>
</dbReference>
<evidence type="ECO:0000313" key="4">
    <source>
        <dbReference type="Proteomes" id="UP000018877"/>
    </source>
</evidence>
<reference evidence="3 4" key="1">
    <citation type="journal article" date="2014" name="Environ. Microbiol.">
        <title>The nitrate-ammonifying and nosZ-carrying bacterium Bacillus vireti is a potent source and sink for nitric and nitrous oxide under high nitrate conditions.</title>
        <authorList>
            <person name="Mania D."/>
            <person name="Heylen K."/>
            <person name="van Spanning R.J."/>
            <person name="Frostegard A."/>
        </authorList>
    </citation>
    <scope>NUCLEOTIDE SEQUENCE [LARGE SCALE GENOMIC DNA]</scope>
    <source>
        <strain evidence="3 4">LMG 21834</strain>
    </source>
</reference>
<dbReference type="Proteomes" id="UP000018877">
    <property type="component" value="Unassembled WGS sequence"/>
</dbReference>
<comment type="caution">
    <text evidence="3">The sequence shown here is derived from an EMBL/GenBank/DDBJ whole genome shotgun (WGS) entry which is preliminary data.</text>
</comment>
<evidence type="ECO:0000259" key="2">
    <source>
        <dbReference type="SMART" id="SM00646"/>
    </source>
</evidence>
<dbReference type="SUPFAM" id="SSF53187">
    <property type="entry name" value="Zn-dependent exopeptidases"/>
    <property type="match status" value="1"/>
</dbReference>